<keyword evidence="1" id="KW-1133">Transmembrane helix</keyword>
<accession>A0A1J5RQX3</accession>
<name>A0A1J5RQX3_9ZZZZ</name>
<evidence type="ECO:0000313" key="2">
    <source>
        <dbReference type="EMBL" id="OIQ90469.1"/>
    </source>
</evidence>
<organism evidence="2">
    <name type="scientific">mine drainage metagenome</name>
    <dbReference type="NCBI Taxonomy" id="410659"/>
    <lineage>
        <taxon>unclassified sequences</taxon>
        <taxon>metagenomes</taxon>
        <taxon>ecological metagenomes</taxon>
    </lineage>
</organism>
<gene>
    <name evidence="2" type="ORF">GALL_276080</name>
</gene>
<protein>
    <submittedName>
        <fullName evidence="2">Uncharacterized protein</fullName>
    </submittedName>
</protein>
<evidence type="ECO:0000256" key="1">
    <source>
        <dbReference type="SAM" id="Phobius"/>
    </source>
</evidence>
<proteinExistence type="predicted"/>
<keyword evidence="1" id="KW-0472">Membrane</keyword>
<feature type="transmembrane region" description="Helical" evidence="1">
    <location>
        <begin position="45"/>
        <end position="66"/>
    </location>
</feature>
<feature type="transmembrane region" description="Helical" evidence="1">
    <location>
        <begin position="6"/>
        <end position="24"/>
    </location>
</feature>
<sequence length="76" mass="8435">MNSPTLGLRVASILFGVTGLAHLIRVFVKIQLVIGTCYIQRRWNLVAFVILAALCVWMWSLASQLAKSKQPEPPKA</sequence>
<comment type="caution">
    <text evidence="2">The sequence shown here is derived from an EMBL/GenBank/DDBJ whole genome shotgun (WGS) entry which is preliminary data.</text>
</comment>
<keyword evidence="1" id="KW-0812">Transmembrane</keyword>
<dbReference type="EMBL" id="MLJW01000290">
    <property type="protein sequence ID" value="OIQ90469.1"/>
    <property type="molecule type" value="Genomic_DNA"/>
</dbReference>
<reference evidence="2" key="1">
    <citation type="submission" date="2016-10" db="EMBL/GenBank/DDBJ databases">
        <title>Sequence of Gallionella enrichment culture.</title>
        <authorList>
            <person name="Poehlein A."/>
            <person name="Muehling M."/>
            <person name="Daniel R."/>
        </authorList>
    </citation>
    <scope>NUCLEOTIDE SEQUENCE</scope>
</reference>
<dbReference type="AlphaFoldDB" id="A0A1J5RQX3"/>